<evidence type="ECO:0000259" key="4">
    <source>
        <dbReference type="Pfam" id="PF07804"/>
    </source>
</evidence>
<evidence type="ECO:0000259" key="5">
    <source>
        <dbReference type="Pfam" id="PF13657"/>
    </source>
</evidence>
<dbReference type="Pfam" id="PF07804">
    <property type="entry name" value="HipA_C"/>
    <property type="match status" value="1"/>
</dbReference>
<dbReference type="RefSeq" id="WP_008839097.1">
    <property type="nucleotide sequence ID" value="NZ_AHAM01000244.1"/>
</dbReference>
<organism evidence="6 7">
    <name type="scientific">Mesorhizobium alhagi CCNWXJ12-2</name>
    <dbReference type="NCBI Taxonomy" id="1107882"/>
    <lineage>
        <taxon>Bacteria</taxon>
        <taxon>Pseudomonadati</taxon>
        <taxon>Pseudomonadota</taxon>
        <taxon>Alphaproteobacteria</taxon>
        <taxon>Hyphomicrobiales</taxon>
        <taxon>Phyllobacteriaceae</taxon>
        <taxon>Allomesorhizobium</taxon>
    </lineage>
</organism>
<dbReference type="InterPro" id="IPR012893">
    <property type="entry name" value="HipA-like_C"/>
</dbReference>
<comment type="similarity">
    <text evidence="1">Belongs to the HipA Ser/Thr kinase family.</text>
</comment>
<name>H0HZ90_9HYPH</name>
<feature type="domain" description="HipA N-terminal subdomain 1" evidence="5">
    <location>
        <begin position="10"/>
        <end position="109"/>
    </location>
</feature>
<accession>H0HZ90</accession>
<dbReference type="PANTHER" id="PTHR37419:SF1">
    <property type="entry name" value="SERINE_THREONINE-PROTEIN KINASE TOXIN HIPA"/>
    <property type="match status" value="1"/>
</dbReference>
<dbReference type="GO" id="GO:0005829">
    <property type="term" value="C:cytosol"/>
    <property type="evidence" value="ECO:0007669"/>
    <property type="project" value="TreeGrafter"/>
</dbReference>
<feature type="domain" description="HipA-like C-terminal" evidence="4">
    <location>
        <begin position="154"/>
        <end position="400"/>
    </location>
</feature>
<dbReference type="NCBIfam" id="TIGR03071">
    <property type="entry name" value="couple_hipA"/>
    <property type="match status" value="1"/>
</dbReference>
<dbReference type="AlphaFoldDB" id="H0HZ90"/>
<evidence type="ECO:0000313" key="6">
    <source>
        <dbReference type="EMBL" id="EHK53973.1"/>
    </source>
</evidence>
<keyword evidence="3" id="KW-0418">Kinase</keyword>
<sequence length="445" mass="48706">MARRRTHIPLNVFLNGRLVGVLRRESTGAVDFRYDPDWLTWDNAFAVSLSMPLREDRYIGAPVINVFDNLLPDSEAIRKRVAERVGADGTDAYSLLTALGHDCVGALQFLLEGIDPGPTGGTDGQPVDEQTIADLINNLAAAPLGMGEDDDFRISIAGAQEKTALLQKDGRWFKPTGTAATTHILKPQIGQLPNGIDLSNSVENEYLCLKLLEALGVPVAAVEIADFGERRTLIVERFDRRWTKDGRLIRLPQEDCCQALSVPPTRKYQSDGGPGLREILELLKGSDTPDDDIATFLRANIIFWLLGATDGHAKNFSIFLTPGGRYGMTPLYDVLSAQPSLDAGQIQRKKFKLAMSVGKKRHYALNDIVPWHFVQTAEIAGIGSSMIRTLFADIAASALSQTSAVIDALPHGFPQDMTESIYNGVVHRVRLIDTFLTGDLNPDDG</sequence>
<dbReference type="EMBL" id="AHAM01000244">
    <property type="protein sequence ID" value="EHK53973.1"/>
    <property type="molecule type" value="Genomic_DNA"/>
</dbReference>
<dbReference type="InterPro" id="IPR017508">
    <property type="entry name" value="HipA_N1"/>
</dbReference>
<dbReference type="OrthoDB" id="9805913at2"/>
<evidence type="ECO:0000313" key="7">
    <source>
        <dbReference type="Proteomes" id="UP000003250"/>
    </source>
</evidence>
<dbReference type="GO" id="GO:0004674">
    <property type="term" value="F:protein serine/threonine kinase activity"/>
    <property type="evidence" value="ECO:0007669"/>
    <property type="project" value="TreeGrafter"/>
</dbReference>
<dbReference type="PANTHER" id="PTHR37419">
    <property type="entry name" value="SERINE/THREONINE-PROTEIN KINASE TOXIN HIPA"/>
    <property type="match status" value="1"/>
</dbReference>
<proteinExistence type="inferred from homology"/>
<evidence type="ECO:0000256" key="1">
    <source>
        <dbReference type="ARBA" id="ARBA00010164"/>
    </source>
</evidence>
<dbReference type="InterPro" id="IPR052028">
    <property type="entry name" value="HipA_Ser/Thr_kinase"/>
</dbReference>
<protein>
    <submittedName>
        <fullName evidence="6">HipA N-terminal domain-containing protein</fullName>
    </submittedName>
</protein>
<reference evidence="6 7" key="1">
    <citation type="journal article" date="2012" name="J. Bacteriol.">
        <title>Draft Genome Sequence of Mesorhizobium alhagi CCNWXJ12-2T, a Novel Salt-Resistant Species Isolated from the Desert of Northwestern China.</title>
        <authorList>
            <person name="Zhou M."/>
            <person name="Chen W."/>
            <person name="Chen H."/>
            <person name="Wei G."/>
        </authorList>
    </citation>
    <scope>NUCLEOTIDE SEQUENCE [LARGE SCALE GENOMIC DNA]</scope>
    <source>
        <strain evidence="6 7">CCNWXJ12-2</strain>
    </source>
</reference>
<dbReference type="Pfam" id="PF13657">
    <property type="entry name" value="Couple_hipA"/>
    <property type="match status" value="1"/>
</dbReference>
<dbReference type="PATRIC" id="fig|1107882.3.peg.5344"/>
<dbReference type="Proteomes" id="UP000003250">
    <property type="component" value="Unassembled WGS sequence"/>
</dbReference>
<keyword evidence="2" id="KW-0808">Transferase</keyword>
<evidence type="ECO:0000256" key="2">
    <source>
        <dbReference type="ARBA" id="ARBA00022679"/>
    </source>
</evidence>
<gene>
    <name evidence="6" type="ORF">MAXJ12_27633</name>
</gene>
<dbReference type="CDD" id="cd17808">
    <property type="entry name" value="HipA_Ec_like"/>
    <property type="match status" value="1"/>
</dbReference>
<evidence type="ECO:0000256" key="3">
    <source>
        <dbReference type="ARBA" id="ARBA00022777"/>
    </source>
</evidence>
<keyword evidence="7" id="KW-1185">Reference proteome</keyword>